<feature type="region of interest" description="Disordered" evidence="7">
    <location>
        <begin position="1"/>
        <end position="28"/>
    </location>
</feature>
<proteinExistence type="inferred from homology"/>
<dbReference type="InterPro" id="IPR017853">
    <property type="entry name" value="GH"/>
</dbReference>
<dbReference type="Gene3D" id="3.20.20.80">
    <property type="entry name" value="Glycosidases"/>
    <property type="match status" value="1"/>
</dbReference>
<dbReference type="Pfam" id="PF02929">
    <property type="entry name" value="Bgal_small_N"/>
    <property type="match status" value="1"/>
</dbReference>
<gene>
    <name evidence="9" type="primary">LAC4</name>
    <name evidence="9" type="ORF">EHS25_008977</name>
</gene>
<dbReference type="Gene3D" id="2.70.98.10">
    <property type="match status" value="1"/>
</dbReference>
<sequence>MAHAHGQAPARSLRREPAPDPATGRPATLCPTLEYHHLIPWRHPHRASESSTTLDSIMAQRHPAEHEDPRPWRGALPPRAWNVDSDSSRMSLNDQWRFRLSPTASVPDDFATTSSYDDSQWDTLPVPSHWVLHGHGAPAYQNIQFPFPVDPPRVPDQNPTGDYRYTFDLSTDWSLGKGNTLLRFDGVDSWCKVWMNQVELGVSTGSRLPVEFEVTKALRSGKNTLAVRVHQWSAASYVEDQDQWWMPGIFRDVTLLHRPPRSVIDFCVHASFDHVTGKGTLKVDCEPGGEVTIPALGISTQTGLEITVPVQPWSAEVPNLYDGVLETAGERVPLHIGFRSVKIQDGVITVNGCRVLFKGVNRHEFHPELGRALDRQTMLKDVVLMKQHNINAVRCSHYPPHPHFLELCDRYGLWVVDECDNETHGFDLVGWRNNPTDDPAYGPALLNRVQRMVERDKNHPSIVMWSMGNEAGSGRNIGVMADWVRKRDPSRPLLYEHDWSCRYIDVYSRMYASHEEVDRIGRKQEEPLEDPILDARRRAMPFIQVEYAHAMGNGPGGLLEYRELYEKYPRCQGGFVWEWIDHGLARKTPNGETYYAYGGDFGEELHDGNFVCDGLLFPNRKASPGLVEYKKINEPVRIHGRAGADEINISNLQAFVDTSGYAFSWRFETSKGTFGSGELSPSPAIDGESWWSIVVSLSRPTLWADAGHEVAWGQVDASTSKGTQPIAPLYAPVVDKSISFGPAQFDRQTGQLLRLGKLEMSGLQLDIWRAMTDNDRLAQGNPDDTSTGASWLPAHLNLMKHRMDSVTVHGHHLVVRTRVAAPVLDRALTTTFRWAAHEDDTLSLTVQVHLEGDWTHITFPRLGLRVGLPGHLQRVKWFGLGPGEAYPDTRQAARLGLWDLSIDDMQTPYVYPQENGSRADVRWAEITGSSTAGLRVEGDPHFAFAARRWTSEQLDAAKHTPDLVPGDKVWLNIDHALNGIGTASCGPGILPQYQLHAASTEFSVRLRALE</sequence>
<dbReference type="Pfam" id="PF02837">
    <property type="entry name" value="Glyco_hydro_2_N"/>
    <property type="match status" value="1"/>
</dbReference>
<dbReference type="InterPro" id="IPR006101">
    <property type="entry name" value="Glyco_hydro_2"/>
</dbReference>
<dbReference type="Gene3D" id="2.60.120.260">
    <property type="entry name" value="Galactose-binding domain-like"/>
    <property type="match status" value="1"/>
</dbReference>
<dbReference type="Pfam" id="PF16353">
    <property type="entry name" value="LacZ_4"/>
    <property type="match status" value="1"/>
</dbReference>
<dbReference type="GO" id="GO:0009341">
    <property type="term" value="C:beta-galactosidase complex"/>
    <property type="evidence" value="ECO:0007669"/>
    <property type="project" value="InterPro"/>
</dbReference>
<dbReference type="Proteomes" id="UP000279259">
    <property type="component" value="Unassembled WGS sequence"/>
</dbReference>
<dbReference type="InterPro" id="IPR014718">
    <property type="entry name" value="GH-type_carb-bd"/>
</dbReference>
<evidence type="ECO:0000313" key="9">
    <source>
        <dbReference type="EMBL" id="RSH91608.1"/>
    </source>
</evidence>
<dbReference type="PANTHER" id="PTHR46323">
    <property type="entry name" value="BETA-GALACTOSIDASE"/>
    <property type="match status" value="1"/>
</dbReference>
<dbReference type="InterPro" id="IPR032312">
    <property type="entry name" value="LacZ_4"/>
</dbReference>
<dbReference type="InterPro" id="IPR008979">
    <property type="entry name" value="Galactose-bd-like_sf"/>
</dbReference>
<dbReference type="Pfam" id="PF02836">
    <property type="entry name" value="Glyco_hydro_2_C"/>
    <property type="match status" value="1"/>
</dbReference>
<evidence type="ECO:0000256" key="2">
    <source>
        <dbReference type="ARBA" id="ARBA00007401"/>
    </source>
</evidence>
<dbReference type="PRINTS" id="PR00132">
    <property type="entry name" value="GLHYDRLASE2"/>
</dbReference>
<dbReference type="PROSITE" id="PS00719">
    <property type="entry name" value="GLYCOSYL_HYDROL_F2_1"/>
    <property type="match status" value="1"/>
</dbReference>
<dbReference type="InterPro" id="IPR036156">
    <property type="entry name" value="Beta-gal/glucu_dom_sf"/>
</dbReference>
<dbReference type="InterPro" id="IPR011013">
    <property type="entry name" value="Gal_mutarotase_sf_dom"/>
</dbReference>
<dbReference type="GO" id="GO:0030246">
    <property type="term" value="F:carbohydrate binding"/>
    <property type="evidence" value="ECO:0007669"/>
    <property type="project" value="InterPro"/>
</dbReference>
<evidence type="ECO:0000259" key="8">
    <source>
        <dbReference type="SMART" id="SM01038"/>
    </source>
</evidence>
<dbReference type="PROSITE" id="PS00608">
    <property type="entry name" value="GLYCOSYL_HYDROL_F2_2"/>
    <property type="match status" value="1"/>
</dbReference>
<evidence type="ECO:0000256" key="3">
    <source>
        <dbReference type="ARBA" id="ARBA00012756"/>
    </source>
</evidence>
<evidence type="ECO:0000256" key="5">
    <source>
        <dbReference type="ARBA" id="ARBA00023295"/>
    </source>
</evidence>
<dbReference type="Gene3D" id="2.60.40.10">
    <property type="entry name" value="Immunoglobulins"/>
    <property type="match status" value="2"/>
</dbReference>
<feature type="region of interest" description="Disordered" evidence="7">
    <location>
        <begin position="44"/>
        <end position="79"/>
    </location>
</feature>
<dbReference type="InterPro" id="IPR050347">
    <property type="entry name" value="Bact_Beta-galactosidase"/>
</dbReference>
<dbReference type="GO" id="GO:0004565">
    <property type="term" value="F:beta-galactosidase activity"/>
    <property type="evidence" value="ECO:0007669"/>
    <property type="project" value="UniProtKB-EC"/>
</dbReference>
<dbReference type="EC" id="3.2.1.23" evidence="3"/>
<keyword evidence="4" id="KW-0378">Hydrolase</keyword>
<comment type="similarity">
    <text evidence="2">Belongs to the glycosyl hydrolase 2 family.</text>
</comment>
<dbReference type="PANTHER" id="PTHR46323:SF2">
    <property type="entry name" value="BETA-GALACTOSIDASE"/>
    <property type="match status" value="1"/>
</dbReference>
<evidence type="ECO:0000256" key="1">
    <source>
        <dbReference type="ARBA" id="ARBA00001412"/>
    </source>
</evidence>
<evidence type="ECO:0000256" key="4">
    <source>
        <dbReference type="ARBA" id="ARBA00022801"/>
    </source>
</evidence>
<keyword evidence="5" id="KW-0326">Glycosidase</keyword>
<protein>
    <recommendedName>
        <fullName evidence="3">beta-galactosidase</fullName>
        <ecNumber evidence="3">3.2.1.23</ecNumber>
    </recommendedName>
    <alternativeName>
        <fullName evidence="6">Lactase</fullName>
    </alternativeName>
</protein>
<dbReference type="STRING" id="1890683.A0A427YKI3"/>
<name>A0A427YKI3_9TREE</name>
<dbReference type="EMBL" id="RSCD01000007">
    <property type="protein sequence ID" value="RSH91608.1"/>
    <property type="molecule type" value="Genomic_DNA"/>
</dbReference>
<comment type="caution">
    <text evidence="9">The sequence shown here is derived from an EMBL/GenBank/DDBJ whole genome shotgun (WGS) entry which is preliminary data.</text>
</comment>
<dbReference type="InterPro" id="IPR013783">
    <property type="entry name" value="Ig-like_fold"/>
</dbReference>
<dbReference type="InterPro" id="IPR023230">
    <property type="entry name" value="Glyco_hydro_2_CS"/>
</dbReference>
<dbReference type="InterPro" id="IPR006104">
    <property type="entry name" value="Glyco_hydro_2_N"/>
</dbReference>
<dbReference type="OrthoDB" id="408320at2759"/>
<accession>A0A427YKI3</accession>
<dbReference type="InterPro" id="IPR006103">
    <property type="entry name" value="Glyco_hydro_2_cat"/>
</dbReference>
<dbReference type="SUPFAM" id="SSF74650">
    <property type="entry name" value="Galactose mutarotase-like"/>
    <property type="match status" value="1"/>
</dbReference>
<organism evidence="9 10">
    <name type="scientific">Saitozyma podzolica</name>
    <dbReference type="NCBI Taxonomy" id="1890683"/>
    <lineage>
        <taxon>Eukaryota</taxon>
        <taxon>Fungi</taxon>
        <taxon>Dikarya</taxon>
        <taxon>Basidiomycota</taxon>
        <taxon>Agaricomycotina</taxon>
        <taxon>Tremellomycetes</taxon>
        <taxon>Tremellales</taxon>
        <taxon>Trimorphomycetaceae</taxon>
        <taxon>Saitozyma</taxon>
    </lineage>
</organism>
<evidence type="ECO:0000256" key="6">
    <source>
        <dbReference type="ARBA" id="ARBA00032230"/>
    </source>
</evidence>
<dbReference type="InterPro" id="IPR023232">
    <property type="entry name" value="Glyco_hydro_2_AS"/>
</dbReference>
<dbReference type="AlphaFoldDB" id="A0A427YKI3"/>
<dbReference type="GO" id="GO:0005990">
    <property type="term" value="P:lactose catabolic process"/>
    <property type="evidence" value="ECO:0007669"/>
    <property type="project" value="TreeGrafter"/>
</dbReference>
<feature type="compositionally biased region" description="Basic and acidic residues" evidence="7">
    <location>
        <begin position="62"/>
        <end position="71"/>
    </location>
</feature>
<comment type="catalytic activity">
    <reaction evidence="1">
        <text>Hydrolysis of terminal non-reducing beta-D-galactose residues in beta-D-galactosides.</text>
        <dbReference type="EC" id="3.2.1.23"/>
    </reaction>
</comment>
<feature type="domain" description="Beta galactosidase small chain/" evidence="8">
    <location>
        <begin position="739"/>
        <end position="1007"/>
    </location>
</feature>
<evidence type="ECO:0000313" key="10">
    <source>
        <dbReference type="Proteomes" id="UP000279259"/>
    </source>
</evidence>
<dbReference type="InterPro" id="IPR004199">
    <property type="entry name" value="B-gal_small/dom_5"/>
</dbReference>
<dbReference type="SUPFAM" id="SSF51445">
    <property type="entry name" value="(Trans)glycosidases"/>
    <property type="match status" value="1"/>
</dbReference>
<dbReference type="SMART" id="SM01038">
    <property type="entry name" value="Bgal_small_N"/>
    <property type="match status" value="1"/>
</dbReference>
<dbReference type="SUPFAM" id="SSF49303">
    <property type="entry name" value="beta-Galactosidase/glucuronidase domain"/>
    <property type="match status" value="2"/>
</dbReference>
<keyword evidence="10" id="KW-1185">Reference proteome</keyword>
<evidence type="ECO:0000256" key="7">
    <source>
        <dbReference type="SAM" id="MobiDB-lite"/>
    </source>
</evidence>
<dbReference type="SUPFAM" id="SSF49785">
    <property type="entry name" value="Galactose-binding domain-like"/>
    <property type="match status" value="1"/>
</dbReference>
<reference evidence="9 10" key="1">
    <citation type="submission" date="2018-11" db="EMBL/GenBank/DDBJ databases">
        <title>Genome sequence of Saitozyma podzolica DSM 27192.</title>
        <authorList>
            <person name="Aliyu H."/>
            <person name="Gorte O."/>
            <person name="Ochsenreither K."/>
        </authorList>
    </citation>
    <scope>NUCLEOTIDE SEQUENCE [LARGE SCALE GENOMIC DNA]</scope>
    <source>
        <strain evidence="9 10">DSM 27192</strain>
    </source>
</reference>